<organism evidence="2 3">
    <name type="scientific">Ruegeria denitrificans</name>
    <dbReference type="NCBI Taxonomy" id="1715692"/>
    <lineage>
        <taxon>Bacteria</taxon>
        <taxon>Pseudomonadati</taxon>
        <taxon>Pseudomonadota</taxon>
        <taxon>Alphaproteobacteria</taxon>
        <taxon>Rhodobacterales</taxon>
        <taxon>Roseobacteraceae</taxon>
        <taxon>Ruegeria</taxon>
    </lineage>
</organism>
<dbReference type="PANTHER" id="PTHR41252:SF1">
    <property type="entry name" value="BLR2505 PROTEIN"/>
    <property type="match status" value="1"/>
</dbReference>
<dbReference type="Gene3D" id="3.10.450.50">
    <property type="match status" value="1"/>
</dbReference>
<evidence type="ECO:0000313" key="2">
    <source>
        <dbReference type="EMBL" id="CUK10429.1"/>
    </source>
</evidence>
<protein>
    <submittedName>
        <fullName evidence="2">Ketosteroid isomerase-related protein</fullName>
    </submittedName>
</protein>
<gene>
    <name evidence="2" type="ORF">RUE5091_03313</name>
</gene>
<dbReference type="Proteomes" id="UP000051260">
    <property type="component" value="Unassembled WGS sequence"/>
</dbReference>
<dbReference type="PANTHER" id="PTHR41252">
    <property type="entry name" value="BLR2505 PROTEIN"/>
    <property type="match status" value="1"/>
</dbReference>
<dbReference type="AlphaFoldDB" id="A0A0P1IVD5"/>
<name>A0A0P1IVD5_9RHOB</name>
<dbReference type="SUPFAM" id="SSF54427">
    <property type="entry name" value="NTF2-like"/>
    <property type="match status" value="1"/>
</dbReference>
<reference evidence="3" key="1">
    <citation type="submission" date="2015-09" db="EMBL/GenBank/DDBJ databases">
        <authorList>
            <person name="Rodrigo-Torres L."/>
            <person name="Arahal D.R."/>
        </authorList>
    </citation>
    <scope>NUCLEOTIDE SEQUENCE [LARGE SCALE GENOMIC DNA]</scope>
    <source>
        <strain evidence="3">CECT 5091</strain>
    </source>
</reference>
<keyword evidence="2" id="KW-0413">Isomerase</keyword>
<dbReference type="GO" id="GO:0016853">
    <property type="term" value="F:isomerase activity"/>
    <property type="evidence" value="ECO:0007669"/>
    <property type="project" value="UniProtKB-KW"/>
</dbReference>
<proteinExistence type="predicted"/>
<sequence>MATEQNNKAILSEAYQLWHETKGGSVQHWLDISSENISFGSLAQGAAPVRFTAPRNNKKEMHGYLRDLTNEWEMIHYTVDHYIAEGDFVIAVGSTAWTNKATRKIADTRKVDVTKFRDGKMIEFFEYYDTAALIDAAS</sequence>
<dbReference type="RefSeq" id="WP_058282973.1">
    <property type="nucleotide sequence ID" value="NZ_CYUD01000010.1"/>
</dbReference>
<dbReference type="STRING" id="1715692.RUE5091_03313"/>
<feature type="domain" description="SnoaL-like" evidence="1">
    <location>
        <begin position="52"/>
        <end position="123"/>
    </location>
</feature>
<dbReference type="InterPro" id="IPR032710">
    <property type="entry name" value="NTF2-like_dom_sf"/>
</dbReference>
<dbReference type="InterPro" id="IPR037401">
    <property type="entry name" value="SnoaL-like"/>
</dbReference>
<keyword evidence="3" id="KW-1185">Reference proteome</keyword>
<evidence type="ECO:0000259" key="1">
    <source>
        <dbReference type="Pfam" id="PF12680"/>
    </source>
</evidence>
<dbReference type="Pfam" id="PF12680">
    <property type="entry name" value="SnoaL_2"/>
    <property type="match status" value="1"/>
</dbReference>
<dbReference type="OrthoDB" id="7707694at2"/>
<evidence type="ECO:0000313" key="3">
    <source>
        <dbReference type="Proteomes" id="UP000051260"/>
    </source>
</evidence>
<dbReference type="EMBL" id="CYUD01000010">
    <property type="protein sequence ID" value="CUK10429.1"/>
    <property type="molecule type" value="Genomic_DNA"/>
</dbReference>
<accession>A0A0P1IVD5</accession>